<dbReference type="NCBIfam" id="TIGR00112">
    <property type="entry name" value="proC"/>
    <property type="match status" value="1"/>
</dbReference>
<comment type="catalytic activity">
    <reaction evidence="4">
        <text>L-proline + NAD(+) = (S)-1-pyrroline-5-carboxylate + NADH + 2 H(+)</text>
        <dbReference type="Rhea" id="RHEA:14105"/>
        <dbReference type="ChEBI" id="CHEBI:15378"/>
        <dbReference type="ChEBI" id="CHEBI:17388"/>
        <dbReference type="ChEBI" id="CHEBI:57540"/>
        <dbReference type="ChEBI" id="CHEBI:57945"/>
        <dbReference type="ChEBI" id="CHEBI:60039"/>
        <dbReference type="EC" id="1.5.1.2"/>
    </reaction>
</comment>
<dbReference type="GO" id="GO:0005737">
    <property type="term" value="C:cytoplasm"/>
    <property type="evidence" value="ECO:0007669"/>
    <property type="project" value="UniProtKB-SubCell"/>
</dbReference>
<dbReference type="InterPro" id="IPR028939">
    <property type="entry name" value="P5C_Rdtase_cat_N"/>
</dbReference>
<keyword evidence="10" id="KW-1185">Reference proteome</keyword>
<dbReference type="RefSeq" id="WP_212687808.1">
    <property type="nucleotide sequence ID" value="NZ_JAGSPN010000006.1"/>
</dbReference>
<evidence type="ECO:0000313" key="9">
    <source>
        <dbReference type="EMBL" id="MBR7782498.1"/>
    </source>
</evidence>
<dbReference type="GO" id="GO:0055129">
    <property type="term" value="P:L-proline biosynthetic process"/>
    <property type="evidence" value="ECO:0007669"/>
    <property type="project" value="UniProtKB-UniRule"/>
</dbReference>
<feature type="domain" description="Pyrroline-5-carboxylate reductase dimerisation" evidence="8">
    <location>
        <begin position="163"/>
        <end position="267"/>
    </location>
</feature>
<keyword evidence="4" id="KW-0963">Cytoplasm</keyword>
<dbReference type="PIRSF" id="PIRSF000193">
    <property type="entry name" value="Pyrrol-5-carb_rd"/>
    <property type="match status" value="1"/>
</dbReference>
<dbReference type="HAMAP" id="MF_01925">
    <property type="entry name" value="P5C_reductase"/>
    <property type="match status" value="1"/>
</dbReference>
<comment type="subcellular location">
    <subcellularLocation>
        <location evidence="4">Cytoplasm</location>
    </subcellularLocation>
</comment>
<comment type="caution">
    <text evidence="9">The sequence shown here is derived from an EMBL/GenBank/DDBJ whole genome shotgun (WGS) entry which is preliminary data.</text>
</comment>
<comment type="function">
    <text evidence="4">Catalyzes the reduction of 1-pyrroline-5-carboxylate (PCA) to L-proline.</text>
</comment>
<dbReference type="FunFam" id="1.10.3730.10:FF:000001">
    <property type="entry name" value="Pyrroline-5-carboxylate reductase"/>
    <property type="match status" value="1"/>
</dbReference>
<evidence type="ECO:0000256" key="6">
    <source>
        <dbReference type="PIRSR" id="PIRSR000193-1"/>
    </source>
</evidence>
<keyword evidence="3 4" id="KW-0560">Oxidoreductase</keyword>
<sequence>MQRNQNIAFIGGGNMAVALIRGLLGAANPPASVHVVDVSQQTLSRLESELGVSTALQPDATLATADVIVLAVKPQQMRDVIASIQPWLKQQLLISVAAGIRAADMSRWLGDYPAIVRAMPNTPALVQKGISGLYALPDVSADQRAVAEQVVSAVGQYAWFEQEAQLDAVTAISGSGPAYVFYFIEALEQAARDMGFTPEQATRFAIATFEGAASLAVHADESVSVLRERVTSKGGTTFAALTAMQEAGVAASIIIGAKAAAARARELGDELGSQD</sequence>
<evidence type="ECO:0000256" key="3">
    <source>
        <dbReference type="ARBA" id="ARBA00023002"/>
    </source>
</evidence>
<evidence type="ECO:0000256" key="4">
    <source>
        <dbReference type="HAMAP-Rule" id="MF_01925"/>
    </source>
</evidence>
<feature type="binding site" evidence="6">
    <location>
        <begin position="10"/>
        <end position="15"/>
    </location>
    <ligand>
        <name>NADP(+)</name>
        <dbReference type="ChEBI" id="CHEBI:58349"/>
    </ligand>
</feature>
<dbReference type="SUPFAM" id="SSF51735">
    <property type="entry name" value="NAD(P)-binding Rossmann-fold domains"/>
    <property type="match status" value="1"/>
</dbReference>
<dbReference type="EC" id="1.5.1.2" evidence="4 5"/>
<evidence type="ECO:0000259" key="7">
    <source>
        <dbReference type="Pfam" id="PF03807"/>
    </source>
</evidence>
<organism evidence="9 10">
    <name type="scientific">Undibacterium luofuense</name>
    <dbReference type="NCBI Taxonomy" id="2828733"/>
    <lineage>
        <taxon>Bacteria</taxon>
        <taxon>Pseudomonadati</taxon>
        <taxon>Pseudomonadota</taxon>
        <taxon>Betaproteobacteria</taxon>
        <taxon>Burkholderiales</taxon>
        <taxon>Oxalobacteraceae</taxon>
        <taxon>Undibacterium</taxon>
    </lineage>
</organism>
<evidence type="ECO:0000259" key="8">
    <source>
        <dbReference type="Pfam" id="PF14748"/>
    </source>
</evidence>
<feature type="domain" description="Pyrroline-5-carboxylate reductase catalytic N-terminal" evidence="7">
    <location>
        <begin position="7"/>
        <end position="99"/>
    </location>
</feature>
<evidence type="ECO:0000256" key="1">
    <source>
        <dbReference type="ARBA" id="ARBA00005525"/>
    </source>
</evidence>
<keyword evidence="4" id="KW-0028">Amino-acid biosynthesis</keyword>
<protein>
    <recommendedName>
        <fullName evidence="4 5">Pyrroline-5-carboxylate reductase</fullName>
        <shortName evidence="4">P5C reductase</shortName>
        <shortName evidence="4">P5CR</shortName>
        <ecNumber evidence="4 5">1.5.1.2</ecNumber>
    </recommendedName>
    <alternativeName>
        <fullName evidence="4">PCA reductase</fullName>
    </alternativeName>
</protein>
<dbReference type="SUPFAM" id="SSF48179">
    <property type="entry name" value="6-phosphogluconate dehydrogenase C-terminal domain-like"/>
    <property type="match status" value="1"/>
</dbReference>
<dbReference type="EMBL" id="JAGSPN010000006">
    <property type="protein sequence ID" value="MBR7782498.1"/>
    <property type="molecule type" value="Genomic_DNA"/>
</dbReference>
<dbReference type="Pfam" id="PF14748">
    <property type="entry name" value="P5CR_dimer"/>
    <property type="match status" value="1"/>
</dbReference>
<dbReference type="Pfam" id="PF03807">
    <property type="entry name" value="F420_oxidored"/>
    <property type="match status" value="1"/>
</dbReference>
<dbReference type="InterPro" id="IPR036291">
    <property type="entry name" value="NAD(P)-bd_dom_sf"/>
</dbReference>
<proteinExistence type="inferred from homology"/>
<dbReference type="Gene3D" id="1.10.3730.10">
    <property type="entry name" value="ProC C-terminal domain-like"/>
    <property type="match status" value="1"/>
</dbReference>
<keyword evidence="2 4" id="KW-0521">NADP</keyword>
<dbReference type="GO" id="GO:0004735">
    <property type="term" value="F:pyrroline-5-carboxylate reductase activity"/>
    <property type="evidence" value="ECO:0007669"/>
    <property type="project" value="UniProtKB-UniRule"/>
</dbReference>
<dbReference type="InterPro" id="IPR008927">
    <property type="entry name" value="6-PGluconate_DH-like_C_sf"/>
</dbReference>
<dbReference type="PANTHER" id="PTHR11645">
    <property type="entry name" value="PYRROLINE-5-CARBOXYLATE REDUCTASE"/>
    <property type="match status" value="1"/>
</dbReference>
<evidence type="ECO:0000313" key="10">
    <source>
        <dbReference type="Proteomes" id="UP000680067"/>
    </source>
</evidence>
<name>A0A941I845_9BURK</name>
<evidence type="ECO:0000256" key="2">
    <source>
        <dbReference type="ARBA" id="ARBA00022857"/>
    </source>
</evidence>
<keyword evidence="4" id="KW-0641">Proline biosynthesis</keyword>
<accession>A0A941I845</accession>
<evidence type="ECO:0000256" key="5">
    <source>
        <dbReference type="NCBIfam" id="TIGR00112"/>
    </source>
</evidence>
<dbReference type="Proteomes" id="UP000680067">
    <property type="component" value="Unassembled WGS sequence"/>
</dbReference>
<dbReference type="InterPro" id="IPR000304">
    <property type="entry name" value="Pyrroline-COOH_reductase"/>
</dbReference>
<dbReference type="PANTHER" id="PTHR11645:SF0">
    <property type="entry name" value="PYRROLINE-5-CARBOXYLATE REDUCTASE 3"/>
    <property type="match status" value="1"/>
</dbReference>
<gene>
    <name evidence="4" type="primary">proC</name>
    <name evidence="9" type="ORF">KDM89_10105</name>
</gene>
<feature type="binding site" evidence="6">
    <location>
        <begin position="71"/>
        <end position="74"/>
    </location>
    <ligand>
        <name>NADP(+)</name>
        <dbReference type="ChEBI" id="CHEBI:58349"/>
    </ligand>
</feature>
<comment type="pathway">
    <text evidence="4">Amino-acid biosynthesis; L-proline biosynthesis; L-proline from L-glutamate 5-semialdehyde: step 1/1.</text>
</comment>
<dbReference type="AlphaFoldDB" id="A0A941I845"/>
<dbReference type="Gene3D" id="3.40.50.720">
    <property type="entry name" value="NAD(P)-binding Rossmann-like Domain"/>
    <property type="match status" value="1"/>
</dbReference>
<comment type="similarity">
    <text evidence="1 4">Belongs to the pyrroline-5-carboxylate reductase family.</text>
</comment>
<reference evidence="9" key="1">
    <citation type="submission" date="2021-04" db="EMBL/GenBank/DDBJ databases">
        <title>novel species isolated from subtropical streams in China.</title>
        <authorList>
            <person name="Lu H."/>
        </authorList>
    </citation>
    <scope>NUCLEOTIDE SEQUENCE</scope>
    <source>
        <strain evidence="9">LFS511W</strain>
    </source>
</reference>
<comment type="catalytic activity">
    <reaction evidence="4">
        <text>L-proline + NADP(+) = (S)-1-pyrroline-5-carboxylate + NADPH + 2 H(+)</text>
        <dbReference type="Rhea" id="RHEA:14109"/>
        <dbReference type="ChEBI" id="CHEBI:15378"/>
        <dbReference type="ChEBI" id="CHEBI:17388"/>
        <dbReference type="ChEBI" id="CHEBI:57783"/>
        <dbReference type="ChEBI" id="CHEBI:58349"/>
        <dbReference type="ChEBI" id="CHEBI:60039"/>
        <dbReference type="EC" id="1.5.1.2"/>
    </reaction>
</comment>
<dbReference type="InterPro" id="IPR029036">
    <property type="entry name" value="P5CR_dimer"/>
</dbReference>